<keyword evidence="2" id="KW-1185">Reference proteome</keyword>
<protein>
    <recommendedName>
        <fullName evidence="3">Secreted protein</fullName>
    </recommendedName>
</protein>
<gene>
    <name evidence="1" type="ORF">J2S57_006367</name>
</gene>
<organism evidence="1 2">
    <name type="scientific">Kineosporia succinea</name>
    <dbReference type="NCBI Taxonomy" id="84632"/>
    <lineage>
        <taxon>Bacteria</taxon>
        <taxon>Bacillati</taxon>
        <taxon>Actinomycetota</taxon>
        <taxon>Actinomycetes</taxon>
        <taxon>Kineosporiales</taxon>
        <taxon>Kineosporiaceae</taxon>
        <taxon>Kineosporia</taxon>
    </lineage>
</organism>
<evidence type="ECO:0008006" key="3">
    <source>
        <dbReference type="Google" id="ProtNLM"/>
    </source>
</evidence>
<evidence type="ECO:0000313" key="1">
    <source>
        <dbReference type="EMBL" id="MDP9830618.1"/>
    </source>
</evidence>
<sequence>MRAPVWLLDLDGVINGSRPGWGRSPRSTSLEANGCEYRIRYAPALMIRIRTLHRAGRVELRWASTWAGHTFELNDLFSLPGVPPAFALPHGDGTPREQVGELKVHAALAVVRAGGRLIWTDDEAIPPAGAVREELEAAGALLIAPDATRCLRPDDLDVIENYAVG</sequence>
<comment type="caution">
    <text evidence="1">The sequence shown here is derived from an EMBL/GenBank/DDBJ whole genome shotgun (WGS) entry which is preliminary data.</text>
</comment>
<reference evidence="1 2" key="1">
    <citation type="submission" date="2023-07" db="EMBL/GenBank/DDBJ databases">
        <title>Sequencing the genomes of 1000 actinobacteria strains.</title>
        <authorList>
            <person name="Klenk H.-P."/>
        </authorList>
    </citation>
    <scope>NUCLEOTIDE SEQUENCE [LARGE SCALE GENOMIC DNA]</scope>
    <source>
        <strain evidence="1 2">DSM 44388</strain>
    </source>
</reference>
<evidence type="ECO:0000313" key="2">
    <source>
        <dbReference type="Proteomes" id="UP001235712"/>
    </source>
</evidence>
<name>A0ABT9PD38_9ACTN</name>
<dbReference type="Proteomes" id="UP001235712">
    <property type="component" value="Unassembled WGS sequence"/>
</dbReference>
<proteinExistence type="predicted"/>
<accession>A0ABT9PD38</accession>
<dbReference type="EMBL" id="JAUSQZ010000001">
    <property type="protein sequence ID" value="MDP9830618.1"/>
    <property type="molecule type" value="Genomic_DNA"/>
</dbReference>
<dbReference type="RefSeq" id="WP_307249684.1">
    <property type="nucleotide sequence ID" value="NZ_JAUSQZ010000001.1"/>
</dbReference>